<evidence type="ECO:0000313" key="3">
    <source>
        <dbReference type="Proteomes" id="UP000729402"/>
    </source>
</evidence>
<reference evidence="2" key="2">
    <citation type="submission" date="2021-02" db="EMBL/GenBank/DDBJ databases">
        <authorList>
            <person name="Kimball J.A."/>
            <person name="Haas M.W."/>
            <person name="Macchietto M."/>
            <person name="Kono T."/>
            <person name="Duquette J."/>
            <person name="Shao M."/>
        </authorList>
    </citation>
    <scope>NUCLEOTIDE SEQUENCE</scope>
    <source>
        <tissue evidence="2">Fresh leaf tissue</tissue>
    </source>
</reference>
<comment type="caution">
    <text evidence="2">The sequence shown here is derived from an EMBL/GenBank/DDBJ whole genome shotgun (WGS) entry which is preliminary data.</text>
</comment>
<proteinExistence type="predicted"/>
<reference evidence="2" key="1">
    <citation type="journal article" date="2021" name="bioRxiv">
        <title>Whole Genome Assembly and Annotation of Northern Wild Rice, Zizania palustris L., Supports a Whole Genome Duplication in the Zizania Genus.</title>
        <authorList>
            <person name="Haas M."/>
            <person name="Kono T."/>
            <person name="Macchietto M."/>
            <person name="Millas R."/>
            <person name="McGilp L."/>
            <person name="Shao M."/>
            <person name="Duquette J."/>
            <person name="Hirsch C.N."/>
            <person name="Kimball J."/>
        </authorList>
    </citation>
    <scope>NUCLEOTIDE SEQUENCE</scope>
    <source>
        <tissue evidence="2">Fresh leaf tissue</tissue>
    </source>
</reference>
<keyword evidence="3" id="KW-1185">Reference proteome</keyword>
<accession>A0A8J5SIZ6</accession>
<evidence type="ECO:0000256" key="1">
    <source>
        <dbReference type="SAM" id="MobiDB-lite"/>
    </source>
</evidence>
<gene>
    <name evidence="2" type="ORF">GUJ93_ZPchr0004g38875</name>
</gene>
<dbReference type="EMBL" id="JAAALK010000285">
    <property type="protein sequence ID" value="KAG8064882.1"/>
    <property type="molecule type" value="Genomic_DNA"/>
</dbReference>
<protein>
    <submittedName>
        <fullName evidence="2">Uncharacterized protein</fullName>
    </submittedName>
</protein>
<evidence type="ECO:0000313" key="2">
    <source>
        <dbReference type="EMBL" id="KAG8064882.1"/>
    </source>
</evidence>
<feature type="region of interest" description="Disordered" evidence="1">
    <location>
        <begin position="1"/>
        <end position="27"/>
    </location>
</feature>
<sequence>MAALSDIDNTSSEDPSSDEDEPDEKKEKMKDFNGLCFMANGKQSSDEPNISELLQMCLLFKILKLVLFVLNIQIIALLTSALKTGKEITVPTDKHCSSCCFPHCAAAHASRFPPKRRSADRLAPSDNVSGWNAHSRVLLPVQPSRTNAVRHYSPGT</sequence>
<dbReference type="AlphaFoldDB" id="A0A8J5SIZ6"/>
<organism evidence="2 3">
    <name type="scientific">Zizania palustris</name>
    <name type="common">Northern wild rice</name>
    <dbReference type="NCBI Taxonomy" id="103762"/>
    <lineage>
        <taxon>Eukaryota</taxon>
        <taxon>Viridiplantae</taxon>
        <taxon>Streptophyta</taxon>
        <taxon>Embryophyta</taxon>
        <taxon>Tracheophyta</taxon>
        <taxon>Spermatophyta</taxon>
        <taxon>Magnoliopsida</taxon>
        <taxon>Liliopsida</taxon>
        <taxon>Poales</taxon>
        <taxon>Poaceae</taxon>
        <taxon>BOP clade</taxon>
        <taxon>Oryzoideae</taxon>
        <taxon>Oryzeae</taxon>
        <taxon>Zizaniinae</taxon>
        <taxon>Zizania</taxon>
    </lineage>
</organism>
<name>A0A8J5SIZ6_ZIZPA</name>
<dbReference type="Proteomes" id="UP000729402">
    <property type="component" value="Unassembled WGS sequence"/>
</dbReference>